<dbReference type="AlphaFoldDB" id="C6X7E4"/>
<dbReference type="GO" id="GO:0003864">
    <property type="term" value="F:3-methyl-2-oxobutanoate hydroxymethyltransferase activity"/>
    <property type="evidence" value="ECO:0007669"/>
    <property type="project" value="UniProtKB-UniRule"/>
</dbReference>
<evidence type="ECO:0000313" key="12">
    <source>
        <dbReference type="Proteomes" id="UP000002743"/>
    </source>
</evidence>
<comment type="cofactor">
    <cofactor evidence="7 10">
        <name>Mg(2+)</name>
        <dbReference type="ChEBI" id="CHEBI:18420"/>
    </cofactor>
    <text evidence="7 10">Binds 1 Mg(2+) ion per subunit.</text>
</comment>
<proteinExistence type="inferred from homology"/>
<evidence type="ECO:0000256" key="5">
    <source>
        <dbReference type="ARBA" id="ARBA00022679"/>
    </source>
</evidence>
<dbReference type="RefSeq" id="WP_015830736.1">
    <property type="nucleotide sequence ID" value="NC_012969.1"/>
</dbReference>
<comment type="function">
    <text evidence="6 7">Catalyzes the reversible reaction in which hydroxymethyl group from 5,10-methylenetetrahydrofolate is transferred onto alpha-ketoisovalerate to form ketopantoate.</text>
</comment>
<feature type="binding site" evidence="7 10">
    <location>
        <position position="81"/>
    </location>
    <ligand>
        <name>Mg(2+)</name>
        <dbReference type="ChEBI" id="CHEBI:18420"/>
    </ligand>
</feature>
<keyword evidence="12" id="KW-1185">Reference proteome</keyword>
<dbReference type="EMBL" id="CP001674">
    <property type="protein sequence ID" value="ACT51409.1"/>
    <property type="molecule type" value="Genomic_DNA"/>
</dbReference>
<dbReference type="FunFam" id="3.20.20.60:FF:000003">
    <property type="entry name" value="3-methyl-2-oxobutanoate hydroxymethyltransferase"/>
    <property type="match status" value="1"/>
</dbReference>
<reference evidence="11 12" key="2">
    <citation type="journal article" date="2011" name="J. Bacteriol.">
        <title>Genomes of three methylotrophs from a single niche uncover genetic and metabolic divergence of Methylophilaceae.</title>
        <authorList>
            <person name="Lapidus A."/>
            <person name="Clum A."/>
            <person name="Labutti K."/>
            <person name="Kaluzhnaya M.G."/>
            <person name="Lim S."/>
            <person name="Beck D.A."/>
            <person name="Glavina Del Rio T."/>
            <person name="Nolan M."/>
            <person name="Mavromatis K."/>
            <person name="Huntemann M."/>
            <person name="Lucas S."/>
            <person name="Lidstrom M.E."/>
            <person name="Ivanova N."/>
            <person name="Chistoserdova L."/>
        </authorList>
    </citation>
    <scope>NUCLEOTIDE SEQUENCE [LARGE SCALE GENOMIC DNA]</scope>
    <source>
        <strain evidence="11 12">SIP3-4</strain>
    </source>
</reference>
<dbReference type="PIRSF" id="PIRSF000388">
    <property type="entry name" value="Pantoate_hydroxy_MeTrfase"/>
    <property type="match status" value="1"/>
</dbReference>
<feature type="binding site" evidence="7 9">
    <location>
        <position position="81"/>
    </location>
    <ligand>
        <name>3-methyl-2-oxobutanoate</name>
        <dbReference type="ChEBI" id="CHEBI:11851"/>
    </ligand>
</feature>
<dbReference type="GO" id="GO:0032259">
    <property type="term" value="P:methylation"/>
    <property type="evidence" value="ECO:0007669"/>
    <property type="project" value="UniProtKB-KW"/>
</dbReference>
<comment type="pathway">
    <text evidence="1 7">Cofactor biosynthesis; (R)-pantothenate biosynthesis; (R)-pantoate from 3-methyl-2-oxobutanoate: step 1/2.</text>
</comment>
<feature type="binding site" evidence="7 10">
    <location>
        <position position="42"/>
    </location>
    <ligand>
        <name>Mg(2+)</name>
        <dbReference type="ChEBI" id="CHEBI:18420"/>
    </ligand>
</feature>
<evidence type="ECO:0000256" key="4">
    <source>
        <dbReference type="ARBA" id="ARBA00022655"/>
    </source>
</evidence>
<evidence type="ECO:0000313" key="11">
    <source>
        <dbReference type="EMBL" id="ACT51409.1"/>
    </source>
</evidence>
<dbReference type="SUPFAM" id="SSF51621">
    <property type="entry name" value="Phosphoenolpyruvate/pyruvate domain"/>
    <property type="match status" value="1"/>
</dbReference>
<dbReference type="GO" id="GO:0008168">
    <property type="term" value="F:methyltransferase activity"/>
    <property type="evidence" value="ECO:0007669"/>
    <property type="project" value="UniProtKB-KW"/>
</dbReference>
<dbReference type="UniPathway" id="UPA00028">
    <property type="reaction ID" value="UER00003"/>
</dbReference>
<evidence type="ECO:0000256" key="3">
    <source>
        <dbReference type="ARBA" id="ARBA00011424"/>
    </source>
</evidence>
<keyword evidence="7 10" id="KW-0460">Magnesium</keyword>
<dbReference type="Proteomes" id="UP000002743">
    <property type="component" value="Chromosome"/>
</dbReference>
<organism evidence="11 12">
    <name type="scientific">Methylovorus glucosotrophus (strain SIP3-4)</name>
    <dbReference type="NCBI Taxonomy" id="582744"/>
    <lineage>
        <taxon>Bacteria</taxon>
        <taxon>Pseudomonadati</taxon>
        <taxon>Pseudomonadota</taxon>
        <taxon>Betaproteobacteria</taxon>
        <taxon>Nitrosomonadales</taxon>
        <taxon>Methylophilaceae</taxon>
        <taxon>Methylovorus</taxon>
    </lineage>
</organism>
<dbReference type="NCBIfam" id="TIGR00222">
    <property type="entry name" value="panB"/>
    <property type="match status" value="1"/>
</dbReference>
<accession>C6X7E4</accession>
<dbReference type="InterPro" id="IPR040442">
    <property type="entry name" value="Pyrv_kinase-like_dom_sf"/>
</dbReference>
<feature type="binding site" evidence="7 9">
    <location>
        <begin position="42"/>
        <end position="43"/>
    </location>
    <ligand>
        <name>3-methyl-2-oxobutanoate</name>
        <dbReference type="ChEBI" id="CHEBI:11851"/>
    </ligand>
</feature>
<sequence>MTVHDLQTMAARGEKIAMLTCYDASFAKLMEAAGVDVLLVGDSLGMVLQGATDTLSVSMQDMVYHTRSVAAGSRHTLIMTDMPYGSYEASPEEALDNAQQLIAAGAHIVKIEGGGHMVATARHLVAHGIPVCAHLGFTPQSVKQLGGYKIQGKTEDSASQIMADAEAMSAAGVCLVLMEMVPAALAAEITRRIAVPTIGIGAGADCSGQVLVIQDLLGIYTGPADKDPGSFKSPRFVRNFLQESTSIQEAVSRYVQAVKSGEFPSVAHAY</sequence>
<comment type="subcellular location">
    <subcellularLocation>
        <location evidence="7">Cytoplasm</location>
    </subcellularLocation>
</comment>
<dbReference type="InterPro" id="IPR015813">
    <property type="entry name" value="Pyrv/PenolPyrv_kinase-like_dom"/>
</dbReference>
<dbReference type="HAMAP" id="MF_00156">
    <property type="entry name" value="PanB"/>
    <property type="match status" value="1"/>
</dbReference>
<dbReference type="PANTHER" id="PTHR20881:SF0">
    <property type="entry name" value="3-METHYL-2-OXOBUTANOATE HYDROXYMETHYLTRANSFERASE"/>
    <property type="match status" value="1"/>
</dbReference>
<comment type="subunit">
    <text evidence="3 7">Homodecamer; pentamer of dimers.</text>
</comment>
<keyword evidence="11" id="KW-0489">Methyltransferase</keyword>
<dbReference type="EC" id="2.1.2.11" evidence="7"/>
<feature type="active site" description="Proton acceptor" evidence="7 8">
    <location>
        <position position="179"/>
    </location>
</feature>
<reference evidence="12" key="1">
    <citation type="submission" date="2009-07" db="EMBL/GenBank/DDBJ databases">
        <title>Complete sequence of chromosome of Methylovorus sp. SIP3-4.</title>
        <authorList>
            <person name="Lucas S."/>
            <person name="Copeland A."/>
            <person name="Lapidus A."/>
            <person name="Glavina del Rio T."/>
            <person name="Tice H."/>
            <person name="Bruce D."/>
            <person name="Goodwin L."/>
            <person name="Pitluck S."/>
            <person name="Clum A."/>
            <person name="Larimer F."/>
            <person name="Land M."/>
            <person name="Hauser L."/>
            <person name="Kyrpides N."/>
            <person name="Mikhailova N."/>
            <person name="Kayluzhnaya M."/>
            <person name="Chistoserdova L."/>
        </authorList>
    </citation>
    <scope>NUCLEOTIDE SEQUENCE [LARGE SCALE GENOMIC DNA]</scope>
    <source>
        <strain evidence="12">SIP3-4</strain>
    </source>
</reference>
<evidence type="ECO:0000256" key="10">
    <source>
        <dbReference type="PIRSR" id="PIRSR000388-3"/>
    </source>
</evidence>
<dbReference type="eggNOG" id="COG0413">
    <property type="taxonomic scope" value="Bacteria"/>
</dbReference>
<dbReference type="InterPro" id="IPR003700">
    <property type="entry name" value="Pantoate_hydroxy_MeTrfase"/>
</dbReference>
<keyword evidence="7 10" id="KW-0479">Metal-binding</keyword>
<dbReference type="GO" id="GO:0015940">
    <property type="term" value="P:pantothenate biosynthetic process"/>
    <property type="evidence" value="ECO:0007669"/>
    <property type="project" value="UniProtKB-UniRule"/>
</dbReference>
<dbReference type="GO" id="GO:0005737">
    <property type="term" value="C:cytoplasm"/>
    <property type="evidence" value="ECO:0007669"/>
    <property type="project" value="UniProtKB-SubCell"/>
</dbReference>
<dbReference type="STRING" id="582744.Msip34_2167"/>
<evidence type="ECO:0000256" key="7">
    <source>
        <dbReference type="HAMAP-Rule" id="MF_00156"/>
    </source>
</evidence>
<gene>
    <name evidence="7" type="primary">panB</name>
    <name evidence="11" type="ordered locus">Msip34_2167</name>
</gene>
<evidence type="ECO:0000256" key="6">
    <source>
        <dbReference type="ARBA" id="ARBA00056497"/>
    </source>
</evidence>
<evidence type="ECO:0000256" key="8">
    <source>
        <dbReference type="PIRSR" id="PIRSR000388-1"/>
    </source>
</evidence>
<dbReference type="PANTHER" id="PTHR20881">
    <property type="entry name" value="3-METHYL-2-OXOBUTANOATE HYDROXYMETHYLTRANSFERASE"/>
    <property type="match status" value="1"/>
</dbReference>
<comment type="catalytic activity">
    <reaction evidence="7">
        <text>(6R)-5,10-methylene-5,6,7,8-tetrahydrofolate + 3-methyl-2-oxobutanoate + H2O = 2-dehydropantoate + (6S)-5,6,7,8-tetrahydrofolate</text>
        <dbReference type="Rhea" id="RHEA:11824"/>
        <dbReference type="ChEBI" id="CHEBI:11561"/>
        <dbReference type="ChEBI" id="CHEBI:11851"/>
        <dbReference type="ChEBI" id="CHEBI:15377"/>
        <dbReference type="ChEBI" id="CHEBI:15636"/>
        <dbReference type="ChEBI" id="CHEBI:57453"/>
        <dbReference type="EC" id="2.1.2.11"/>
    </reaction>
</comment>
<dbReference type="NCBIfam" id="NF001452">
    <property type="entry name" value="PRK00311.1"/>
    <property type="match status" value="1"/>
</dbReference>
<keyword evidence="4 7" id="KW-0566">Pantothenate biosynthesis</keyword>
<keyword evidence="5 7" id="KW-0808">Transferase</keyword>
<comment type="similarity">
    <text evidence="2 7">Belongs to the PanB family.</text>
</comment>
<dbReference type="GO" id="GO:0000287">
    <property type="term" value="F:magnesium ion binding"/>
    <property type="evidence" value="ECO:0007669"/>
    <property type="project" value="TreeGrafter"/>
</dbReference>
<evidence type="ECO:0000256" key="9">
    <source>
        <dbReference type="PIRSR" id="PIRSR000388-2"/>
    </source>
</evidence>
<feature type="binding site" evidence="7 9">
    <location>
        <position position="110"/>
    </location>
    <ligand>
        <name>3-methyl-2-oxobutanoate</name>
        <dbReference type="ChEBI" id="CHEBI:11851"/>
    </ligand>
</feature>
<dbReference type="OrthoDB" id="9781789at2"/>
<dbReference type="Pfam" id="PF02548">
    <property type="entry name" value="Pantoate_transf"/>
    <property type="match status" value="1"/>
</dbReference>
<feature type="binding site" evidence="7 10">
    <location>
        <position position="112"/>
    </location>
    <ligand>
        <name>Mg(2+)</name>
        <dbReference type="ChEBI" id="CHEBI:18420"/>
    </ligand>
</feature>
<keyword evidence="7" id="KW-0963">Cytoplasm</keyword>
<name>C6X7E4_METGS</name>
<dbReference type="Gene3D" id="3.20.20.60">
    <property type="entry name" value="Phosphoenolpyruvate-binding domains"/>
    <property type="match status" value="1"/>
</dbReference>
<dbReference type="HOGENOM" id="CLU_036645_1_0_4"/>
<evidence type="ECO:0000256" key="2">
    <source>
        <dbReference type="ARBA" id="ARBA00008676"/>
    </source>
</evidence>
<protein>
    <recommendedName>
        <fullName evidence="7">3-methyl-2-oxobutanoate hydroxymethyltransferase</fullName>
        <ecNumber evidence="7">2.1.2.11</ecNumber>
    </recommendedName>
    <alternativeName>
        <fullName evidence="7">Ketopantoate hydroxymethyltransferase</fullName>
        <shortName evidence="7">KPHMT</shortName>
    </alternativeName>
</protein>
<dbReference type="CDD" id="cd06557">
    <property type="entry name" value="KPHMT-like"/>
    <property type="match status" value="1"/>
</dbReference>
<evidence type="ECO:0000256" key="1">
    <source>
        <dbReference type="ARBA" id="ARBA00005033"/>
    </source>
</evidence>
<dbReference type="KEGG" id="mei:Msip34_2167"/>